<keyword evidence="2" id="KW-1185">Reference proteome</keyword>
<dbReference type="EMBL" id="JANBVN010000161">
    <property type="protein sequence ID" value="KAJ9137364.1"/>
    <property type="molecule type" value="Genomic_DNA"/>
</dbReference>
<dbReference type="Proteomes" id="UP001174691">
    <property type="component" value="Unassembled WGS sequence"/>
</dbReference>
<dbReference type="AlphaFoldDB" id="A0AA38RHW6"/>
<accession>A0AA38RHW6</accession>
<gene>
    <name evidence="1" type="ORF">NKR19_g8236</name>
</gene>
<protein>
    <submittedName>
        <fullName evidence="1">Uncharacterized protein</fullName>
    </submittedName>
</protein>
<evidence type="ECO:0000313" key="1">
    <source>
        <dbReference type="EMBL" id="KAJ9137364.1"/>
    </source>
</evidence>
<reference evidence="1" key="1">
    <citation type="submission" date="2022-07" db="EMBL/GenBank/DDBJ databases">
        <title>Fungi with potential for degradation of polypropylene.</title>
        <authorList>
            <person name="Gostincar C."/>
        </authorList>
    </citation>
    <scope>NUCLEOTIDE SEQUENCE</scope>
    <source>
        <strain evidence="1">EXF-13287</strain>
    </source>
</reference>
<proteinExistence type="predicted"/>
<name>A0AA38RHW6_9PEZI</name>
<evidence type="ECO:0000313" key="2">
    <source>
        <dbReference type="Proteomes" id="UP001174691"/>
    </source>
</evidence>
<sequence length="123" mass="13398">MPSALTLTPTSYSPPTPNSPYLTVKFAHPSSSSFSGSNPIHPATSLQLSVRRGAKEAFMDRRFTTRDLVVEDDDNDGGFAVMVGEGEIPRFSGRGEEGEEEVVVSMHAWKGERVLGSWEVGRL</sequence>
<comment type="caution">
    <text evidence="1">The sequence shown here is derived from an EMBL/GenBank/DDBJ whole genome shotgun (WGS) entry which is preliminary data.</text>
</comment>
<organism evidence="1 2">
    <name type="scientific">Coniochaeta hoffmannii</name>
    <dbReference type="NCBI Taxonomy" id="91930"/>
    <lineage>
        <taxon>Eukaryota</taxon>
        <taxon>Fungi</taxon>
        <taxon>Dikarya</taxon>
        <taxon>Ascomycota</taxon>
        <taxon>Pezizomycotina</taxon>
        <taxon>Sordariomycetes</taxon>
        <taxon>Sordariomycetidae</taxon>
        <taxon>Coniochaetales</taxon>
        <taxon>Coniochaetaceae</taxon>
        <taxon>Coniochaeta</taxon>
    </lineage>
</organism>